<dbReference type="FunFam" id="3.40.50.2300:FF:000856">
    <property type="match status" value="1"/>
</dbReference>
<dbReference type="GO" id="GO:0004965">
    <property type="term" value="F:G protein-coupled GABA receptor activity"/>
    <property type="evidence" value="ECO:0007669"/>
    <property type="project" value="InterPro"/>
</dbReference>
<keyword evidence="3 9" id="KW-1133">Transmembrane helix</keyword>
<dbReference type="VEuPathDB" id="VectorBase:ISCW023607"/>
<dbReference type="EMBL" id="DS963588">
    <property type="protein sequence ID" value="EEC19544.1"/>
    <property type="molecule type" value="Genomic_DNA"/>
</dbReference>
<feature type="transmembrane region" description="Helical" evidence="9">
    <location>
        <begin position="514"/>
        <end position="538"/>
    </location>
</feature>
<dbReference type="Gene3D" id="3.40.50.2300">
    <property type="match status" value="3"/>
</dbReference>
<dbReference type="EMBL" id="ABJB010427448">
    <property type="status" value="NOT_ANNOTATED_CDS"/>
    <property type="molecule type" value="Genomic_DNA"/>
</dbReference>
<feature type="domain" description="G-protein coupled receptors family 3 profile" evidence="10">
    <location>
        <begin position="518"/>
        <end position="588"/>
    </location>
</feature>
<dbReference type="EMBL" id="ABJB010611868">
    <property type="status" value="NOT_ANNOTATED_CDS"/>
    <property type="molecule type" value="Genomic_DNA"/>
</dbReference>
<evidence type="ECO:0000256" key="6">
    <source>
        <dbReference type="ARBA" id="ARBA00023170"/>
    </source>
</evidence>
<dbReference type="EMBL" id="ABJB010558771">
    <property type="status" value="NOT_ANNOTATED_CDS"/>
    <property type="molecule type" value="Genomic_DNA"/>
</dbReference>
<evidence type="ECO:0000259" key="10">
    <source>
        <dbReference type="PROSITE" id="PS50259"/>
    </source>
</evidence>
<dbReference type="EMBL" id="ABJB010841927">
    <property type="status" value="NOT_ANNOTATED_CDS"/>
    <property type="molecule type" value="Genomic_DNA"/>
</dbReference>
<name>B7QL22_IXOSC</name>
<keyword evidence="7" id="KW-0325">Glycoprotein</keyword>
<evidence type="ECO:0000256" key="9">
    <source>
        <dbReference type="SAM" id="Phobius"/>
    </source>
</evidence>
<dbReference type="AlphaFoldDB" id="B7QL22"/>
<dbReference type="PaxDb" id="6945-B7QL22"/>
<protein>
    <submittedName>
        <fullName evidence="11 12">Gaba-B receptor, putative</fullName>
    </submittedName>
</protein>
<dbReference type="EMBL" id="ABJB010066480">
    <property type="status" value="NOT_ANNOTATED_CDS"/>
    <property type="molecule type" value="Genomic_DNA"/>
</dbReference>
<keyword evidence="4" id="KW-0297">G-protein coupled receptor</keyword>
<feature type="transmembrane region" description="Helical" evidence="9">
    <location>
        <begin position="565"/>
        <end position="586"/>
    </location>
</feature>
<reference evidence="12" key="2">
    <citation type="submission" date="2020-05" db="UniProtKB">
        <authorList>
            <consortium name="EnsemblMetazoa"/>
        </authorList>
    </citation>
    <scope>IDENTIFICATION</scope>
    <source>
        <strain evidence="12">wikel</strain>
    </source>
</reference>
<dbReference type="EMBL" id="ABJB010554781">
    <property type="status" value="NOT_ANNOTATED_CDS"/>
    <property type="molecule type" value="Genomic_DNA"/>
</dbReference>
<dbReference type="PROSITE" id="PS50259">
    <property type="entry name" value="G_PROTEIN_RECEP_F3_4"/>
    <property type="match status" value="1"/>
</dbReference>
<keyword evidence="6 11" id="KW-0675">Receptor</keyword>
<dbReference type="InterPro" id="IPR002455">
    <property type="entry name" value="GPCR3_GABA-B"/>
</dbReference>
<keyword evidence="2 9" id="KW-0812">Transmembrane</keyword>
<keyword evidence="13" id="KW-1185">Reference proteome</keyword>
<dbReference type="EMBL" id="ABJB011059422">
    <property type="status" value="NOT_ANNOTATED_CDS"/>
    <property type="molecule type" value="Genomic_DNA"/>
</dbReference>
<proteinExistence type="predicted"/>
<accession>B7QL22</accession>
<evidence type="ECO:0000313" key="13">
    <source>
        <dbReference type="Proteomes" id="UP000001555"/>
    </source>
</evidence>
<evidence type="ECO:0000256" key="4">
    <source>
        <dbReference type="ARBA" id="ARBA00023040"/>
    </source>
</evidence>
<dbReference type="PANTHER" id="PTHR10519:SF46">
    <property type="entry name" value="METABOTROPIC GABA-B RECEPTOR SUBTYPE 3, ISOFORM A"/>
    <property type="match status" value="1"/>
</dbReference>
<dbReference type="Pfam" id="PF00003">
    <property type="entry name" value="7tm_3"/>
    <property type="match status" value="1"/>
</dbReference>
<dbReference type="Proteomes" id="UP000001555">
    <property type="component" value="Unassembled WGS sequence"/>
</dbReference>
<dbReference type="GO" id="GO:0016020">
    <property type="term" value="C:membrane"/>
    <property type="evidence" value="ECO:0007669"/>
    <property type="project" value="UniProtKB-SubCell"/>
</dbReference>
<sequence>MILRAGSACDSGAAINAFFHAIYRKQKMTMLLGTSSSEVTERLAKVVSHWGILQISFGSLSSVLSDRVGFPLFYRTVAPDSSHNAARVALLRHFHWYTVATLHEDGELYALAINELLTQLDIAQISVSASESVTRNDFLDQIHELKVYRQGMYGADFQWIIQGGLGPWWLDASDTDCSTEQLQAAARSLITVSAYTGRLPDHTSVSGLRMDDFRKELTAELEAQTPGSSATYGGHVTEAYDAVWTVALALRAADQLWKKSGVNATLSDFRYENLFPDIAGGRYGWNATTVPPPKQMRRMANFFDKIVSQLRFNGISSGVNATLSDFRYENLFPDIAGGRYGWNATTVPPPKQMRRMANFFDKIVSQLRFNGISGPLSFFGSDRVGITEFQQNQGGVLRKVALYIPDSGTLNINCFRCYPIEWQDGEPPVDRRIVKLSVATIQRSVFVSVSVLAVFGMVLAVVFLAFNLFYRKRKYIKLSSPQLNNMTVVGCLLVYLAIVLLGLDHETLGSDTHFAVFCTVRAFLLSGGFSLAFGAIFIKTYRVHHIFIRASSGIIKNKLLQDQQLIALVCLLVVIDCAIVTLWVIFDPMERTLRNLTMQSMVTK</sequence>
<dbReference type="InterPro" id="IPR028082">
    <property type="entry name" value="Peripla_BP_I"/>
</dbReference>
<evidence type="ECO:0000313" key="11">
    <source>
        <dbReference type="EMBL" id="EEC19544.1"/>
    </source>
</evidence>
<feature type="transmembrane region" description="Helical" evidence="9">
    <location>
        <begin position="482"/>
        <end position="502"/>
    </location>
</feature>
<evidence type="ECO:0000256" key="2">
    <source>
        <dbReference type="ARBA" id="ARBA00022692"/>
    </source>
</evidence>
<dbReference type="STRING" id="6945.B7QL22"/>
<dbReference type="InterPro" id="IPR000337">
    <property type="entry name" value="GPCR_3"/>
</dbReference>
<dbReference type="HOGENOM" id="CLU_005240_3_1_1"/>
<dbReference type="InParanoid" id="B7QL22"/>
<dbReference type="EMBL" id="ABJB010958015">
    <property type="status" value="NOT_ANNOTATED_CDS"/>
    <property type="molecule type" value="Genomic_DNA"/>
</dbReference>
<evidence type="ECO:0000256" key="7">
    <source>
        <dbReference type="ARBA" id="ARBA00023180"/>
    </source>
</evidence>
<organism>
    <name type="scientific">Ixodes scapularis</name>
    <name type="common">Black-legged tick</name>
    <name type="synonym">Deer tick</name>
    <dbReference type="NCBI Taxonomy" id="6945"/>
    <lineage>
        <taxon>Eukaryota</taxon>
        <taxon>Metazoa</taxon>
        <taxon>Ecdysozoa</taxon>
        <taxon>Arthropoda</taxon>
        <taxon>Chelicerata</taxon>
        <taxon>Arachnida</taxon>
        <taxon>Acari</taxon>
        <taxon>Parasitiformes</taxon>
        <taxon>Ixodida</taxon>
        <taxon>Ixodoidea</taxon>
        <taxon>Ixodidae</taxon>
        <taxon>Ixodinae</taxon>
        <taxon>Ixodes</taxon>
    </lineage>
</organism>
<evidence type="ECO:0000256" key="3">
    <source>
        <dbReference type="ARBA" id="ARBA00022989"/>
    </source>
</evidence>
<dbReference type="PRINTS" id="PR01176">
    <property type="entry name" value="GABABRECEPTR"/>
</dbReference>
<dbReference type="Pfam" id="PF01094">
    <property type="entry name" value="ANF_receptor"/>
    <property type="match status" value="1"/>
</dbReference>
<gene>
    <name evidence="11" type="ORF">IscW_ISCW023607</name>
</gene>
<comment type="subcellular location">
    <subcellularLocation>
        <location evidence="1">Membrane</location>
        <topology evidence="1">Multi-pass membrane protein</topology>
    </subcellularLocation>
</comment>
<feature type="transmembrane region" description="Helical" evidence="9">
    <location>
        <begin position="445"/>
        <end position="470"/>
    </location>
</feature>
<dbReference type="OrthoDB" id="411630at2759"/>
<dbReference type="CDD" id="cd06366">
    <property type="entry name" value="PBP1_GABAb_receptor"/>
    <property type="match status" value="1"/>
</dbReference>
<dbReference type="InterPro" id="IPR017978">
    <property type="entry name" value="GPCR_3_C"/>
</dbReference>
<evidence type="ECO:0000256" key="8">
    <source>
        <dbReference type="ARBA" id="ARBA00023224"/>
    </source>
</evidence>
<dbReference type="EnsemblMetazoa" id="ISCW023607-RA">
    <property type="protein sequence ID" value="ISCW023607-PA"/>
    <property type="gene ID" value="ISCW023607"/>
</dbReference>
<dbReference type="VEuPathDB" id="VectorBase:ISCI023607"/>
<dbReference type="EMBL" id="ABJB010018299">
    <property type="status" value="NOT_ANNOTATED_CDS"/>
    <property type="molecule type" value="Genomic_DNA"/>
</dbReference>
<keyword evidence="8" id="KW-0807">Transducer</keyword>
<reference evidence="11 13" key="1">
    <citation type="submission" date="2008-03" db="EMBL/GenBank/DDBJ databases">
        <title>Annotation of Ixodes scapularis.</title>
        <authorList>
            <consortium name="Ixodes scapularis Genome Project Consortium"/>
            <person name="Caler E."/>
            <person name="Hannick L.I."/>
            <person name="Bidwell S."/>
            <person name="Joardar V."/>
            <person name="Thiagarajan M."/>
            <person name="Amedeo P."/>
            <person name="Galinsky K.J."/>
            <person name="Schobel S."/>
            <person name="Inman J."/>
            <person name="Hostetler J."/>
            <person name="Miller J."/>
            <person name="Hammond M."/>
            <person name="Megy K."/>
            <person name="Lawson D."/>
            <person name="Kodira C."/>
            <person name="Sutton G."/>
            <person name="Meyer J."/>
            <person name="Hill C.A."/>
            <person name="Birren B."/>
            <person name="Nene V."/>
            <person name="Collins F."/>
            <person name="Alarcon-Chaidez F."/>
            <person name="Wikel S."/>
            <person name="Strausberg R."/>
        </authorList>
    </citation>
    <scope>NUCLEOTIDE SEQUENCE [LARGE SCALE GENOMIC DNA]</scope>
    <source>
        <strain evidence="13">Wikel</strain>
        <strain evidence="11">Wikel colony</strain>
    </source>
</reference>
<dbReference type="PRINTS" id="PR00248">
    <property type="entry name" value="GPCRMGR"/>
</dbReference>
<evidence type="ECO:0000256" key="1">
    <source>
        <dbReference type="ARBA" id="ARBA00004141"/>
    </source>
</evidence>
<dbReference type="EMBL" id="ABJB010364218">
    <property type="status" value="NOT_ANNOTATED_CDS"/>
    <property type="molecule type" value="Genomic_DNA"/>
</dbReference>
<keyword evidence="5 9" id="KW-0472">Membrane</keyword>
<evidence type="ECO:0000313" key="12">
    <source>
        <dbReference type="EnsemblMetazoa" id="ISCW023607-PA"/>
    </source>
</evidence>
<dbReference type="CDD" id="cd15047">
    <property type="entry name" value="7tmC_GABA-B-like"/>
    <property type="match status" value="1"/>
</dbReference>
<dbReference type="VEuPathDB" id="VectorBase:ISCP_019104"/>
<dbReference type="PANTHER" id="PTHR10519">
    <property type="entry name" value="GABA-B RECEPTOR"/>
    <property type="match status" value="1"/>
</dbReference>
<dbReference type="InterPro" id="IPR001828">
    <property type="entry name" value="ANF_lig-bd_rcpt"/>
</dbReference>
<dbReference type="FunFam" id="3.40.50.2300:FF:000751">
    <property type="match status" value="1"/>
</dbReference>
<dbReference type="SUPFAM" id="SSF53822">
    <property type="entry name" value="Periplasmic binding protein-like I"/>
    <property type="match status" value="1"/>
</dbReference>
<evidence type="ECO:0000256" key="5">
    <source>
        <dbReference type="ARBA" id="ARBA00023136"/>
    </source>
</evidence>